<comment type="caution">
    <text evidence="9">The sequence shown here is derived from an EMBL/GenBank/DDBJ whole genome shotgun (WGS) entry which is preliminary data.</text>
</comment>
<dbReference type="Pfam" id="PF00394">
    <property type="entry name" value="Cu-oxidase"/>
    <property type="match status" value="1"/>
</dbReference>
<dbReference type="InterPro" id="IPR008972">
    <property type="entry name" value="Cupredoxin"/>
</dbReference>
<evidence type="ECO:0000256" key="2">
    <source>
        <dbReference type="ARBA" id="ARBA00022723"/>
    </source>
</evidence>
<feature type="region of interest" description="Disordered" evidence="4">
    <location>
        <begin position="330"/>
        <end position="351"/>
    </location>
</feature>
<dbReference type="Pfam" id="PF07732">
    <property type="entry name" value="Cu-oxidase_3"/>
    <property type="match status" value="1"/>
</dbReference>
<feature type="domain" description="Plastocyanin-like" evidence="8">
    <location>
        <begin position="61"/>
        <end position="172"/>
    </location>
</feature>
<organism evidence="9 10">
    <name type="scientific">Saccharothrix mutabilis subsp. mutabilis</name>
    <dbReference type="NCBI Taxonomy" id="66855"/>
    <lineage>
        <taxon>Bacteria</taxon>
        <taxon>Bacillati</taxon>
        <taxon>Actinomycetota</taxon>
        <taxon>Actinomycetes</taxon>
        <taxon>Pseudonocardiales</taxon>
        <taxon>Pseudonocardiaceae</taxon>
        <taxon>Saccharothrix</taxon>
    </lineage>
</organism>
<dbReference type="EMBL" id="BAAABU010000004">
    <property type="protein sequence ID" value="GAA0225563.1"/>
    <property type="molecule type" value="Genomic_DNA"/>
</dbReference>
<dbReference type="CDD" id="cd13890">
    <property type="entry name" value="CuRO_3_CueO_FtsP"/>
    <property type="match status" value="1"/>
</dbReference>
<feature type="region of interest" description="Disordered" evidence="4">
    <location>
        <begin position="462"/>
        <end position="483"/>
    </location>
</feature>
<evidence type="ECO:0000259" key="8">
    <source>
        <dbReference type="Pfam" id="PF07732"/>
    </source>
</evidence>
<feature type="chain" id="PRO_5046578449" evidence="5">
    <location>
        <begin position="23"/>
        <end position="483"/>
    </location>
</feature>
<dbReference type="CDD" id="cd13867">
    <property type="entry name" value="CuRO_2_CueO_FtsP"/>
    <property type="match status" value="1"/>
</dbReference>
<accession>A0ABP3D7Y7</accession>
<gene>
    <name evidence="9" type="ORF">GCM10010492_24740</name>
</gene>
<proteinExistence type="inferred from homology"/>
<name>A0ABP3D7Y7_9PSEU</name>
<dbReference type="InterPro" id="IPR045087">
    <property type="entry name" value="Cu-oxidase_fam"/>
</dbReference>
<dbReference type="CDD" id="cd04232">
    <property type="entry name" value="CuRO_1_CueO_FtsP"/>
    <property type="match status" value="1"/>
</dbReference>
<dbReference type="RefSeq" id="WP_343933881.1">
    <property type="nucleotide sequence ID" value="NZ_BAAABU010000004.1"/>
</dbReference>
<keyword evidence="2" id="KW-0479">Metal-binding</keyword>
<feature type="signal peptide" evidence="5">
    <location>
        <begin position="1"/>
        <end position="22"/>
    </location>
</feature>
<evidence type="ECO:0000313" key="10">
    <source>
        <dbReference type="Proteomes" id="UP001500416"/>
    </source>
</evidence>
<dbReference type="Pfam" id="PF07731">
    <property type="entry name" value="Cu-oxidase_2"/>
    <property type="match status" value="1"/>
</dbReference>
<protein>
    <submittedName>
        <fullName evidence="9">Multicopper oxidase domain-containing protein</fullName>
    </submittedName>
</protein>
<dbReference type="InterPro" id="IPR001117">
    <property type="entry name" value="Cu-oxidase_2nd"/>
</dbReference>
<keyword evidence="10" id="KW-1185">Reference proteome</keyword>
<dbReference type="PROSITE" id="PS51257">
    <property type="entry name" value="PROKAR_LIPOPROTEIN"/>
    <property type="match status" value="1"/>
</dbReference>
<keyword evidence="5" id="KW-0732">Signal</keyword>
<feature type="domain" description="Plastocyanin-like" evidence="7">
    <location>
        <begin position="340"/>
        <end position="459"/>
    </location>
</feature>
<comment type="similarity">
    <text evidence="1">Belongs to the multicopper oxidase family.</text>
</comment>
<evidence type="ECO:0000256" key="5">
    <source>
        <dbReference type="SAM" id="SignalP"/>
    </source>
</evidence>
<keyword evidence="3" id="KW-0560">Oxidoreductase</keyword>
<dbReference type="PANTHER" id="PTHR48267:SF1">
    <property type="entry name" value="BILIRUBIN OXIDASE"/>
    <property type="match status" value="1"/>
</dbReference>
<reference evidence="10" key="1">
    <citation type="journal article" date="2019" name="Int. J. Syst. Evol. Microbiol.">
        <title>The Global Catalogue of Microorganisms (GCM) 10K type strain sequencing project: providing services to taxonomists for standard genome sequencing and annotation.</title>
        <authorList>
            <consortium name="The Broad Institute Genomics Platform"/>
            <consortium name="The Broad Institute Genome Sequencing Center for Infectious Disease"/>
            <person name="Wu L."/>
            <person name="Ma J."/>
        </authorList>
    </citation>
    <scope>NUCLEOTIDE SEQUENCE [LARGE SCALE GENOMIC DNA]</scope>
    <source>
        <strain evidence="10">JCM 3380</strain>
    </source>
</reference>
<evidence type="ECO:0000313" key="9">
    <source>
        <dbReference type="EMBL" id="GAA0225563.1"/>
    </source>
</evidence>
<dbReference type="PROSITE" id="PS00080">
    <property type="entry name" value="MULTICOPPER_OXIDASE2"/>
    <property type="match status" value="1"/>
</dbReference>
<dbReference type="InterPro" id="IPR002355">
    <property type="entry name" value="Cu_oxidase_Cu_BS"/>
</dbReference>
<evidence type="ECO:0000259" key="7">
    <source>
        <dbReference type="Pfam" id="PF07731"/>
    </source>
</evidence>
<dbReference type="InterPro" id="IPR011706">
    <property type="entry name" value="Cu-oxidase_C"/>
</dbReference>
<feature type="domain" description="Plastocyanin-like" evidence="6">
    <location>
        <begin position="208"/>
        <end position="288"/>
    </location>
</feature>
<feature type="compositionally biased region" description="Polar residues" evidence="4">
    <location>
        <begin position="464"/>
        <end position="473"/>
    </location>
</feature>
<evidence type="ECO:0000256" key="3">
    <source>
        <dbReference type="ARBA" id="ARBA00023002"/>
    </source>
</evidence>
<evidence type="ECO:0000256" key="1">
    <source>
        <dbReference type="ARBA" id="ARBA00010609"/>
    </source>
</evidence>
<dbReference type="InterPro" id="IPR011707">
    <property type="entry name" value="Cu-oxidase-like_N"/>
</dbReference>
<evidence type="ECO:0000256" key="4">
    <source>
        <dbReference type="SAM" id="MobiDB-lite"/>
    </source>
</evidence>
<dbReference type="Gene3D" id="2.60.40.420">
    <property type="entry name" value="Cupredoxins - blue copper proteins"/>
    <property type="match status" value="3"/>
</dbReference>
<dbReference type="PANTHER" id="PTHR48267">
    <property type="entry name" value="CUPREDOXIN SUPERFAMILY PROTEIN"/>
    <property type="match status" value="1"/>
</dbReference>
<dbReference type="Proteomes" id="UP001500416">
    <property type="component" value="Unassembled WGS sequence"/>
</dbReference>
<sequence>MRRRGFLGLMALAALAGCGTGAAGNTGSITFTNPLRIPPVLDPLPGADGVKRYPLALRPGETEFLPGQPARTWGINGSYLGPTLRARRGDRVAMAVTNLLPEASTLHWHGMRLPAAMDGGPHQMIAAGGTWTPAWTVDQPAATTWYHPHPHGVTAEHVYRGLAGMFIVDDEHSAELPHTYGVDDVPLIVQDKVFDADGQLKEDFGGTWGLLGDQVLVNGTHSPFFEVKASRTRFRILNGAGAHVFTIGFADNREFQVIASDAGLLPEPVTVDRVKVSPGERFEVVVDFRPGETVLLKGFDGDSVIEAGDYDLLELRAAATLAPSPALPATLAARPPVEPGPKTRTFKLGGSNINGRNMDPARIDEVVPAGAREVWEIDNITYDHNFHVHEVAFRILDIDGAEPPPHLRGPKDTVYVPGKTKVRLAVAFGRHTDATMPYMYHCHILKHEDKGMMGQFVIVEPGTEDSTPRTLSPTAAGHAHHEG</sequence>
<evidence type="ECO:0000259" key="6">
    <source>
        <dbReference type="Pfam" id="PF00394"/>
    </source>
</evidence>
<dbReference type="SUPFAM" id="SSF49503">
    <property type="entry name" value="Cupredoxins"/>
    <property type="match status" value="3"/>
</dbReference>